<proteinExistence type="predicted"/>
<reference evidence="1" key="1">
    <citation type="submission" date="2016-04" db="EMBL/GenBank/DDBJ databases">
        <authorList>
            <person name="Calderon-Fernandez G.M.Sr."/>
        </authorList>
    </citation>
    <scope>NUCLEOTIDE SEQUENCE</scope>
    <source>
        <strain evidence="1">Int1</strain>
        <tissue evidence="1">Integument</tissue>
    </source>
</reference>
<reference evidence="1" key="2">
    <citation type="journal article" date="2017" name="J. Med. Entomol.">
        <title>Transcriptome Analysis of the Triatoma infestans (Hemiptera: Reduviidae) Integument.</title>
        <authorList>
            <person name="Calderon-Fernandez G.M."/>
            <person name="Moriconi D.E."/>
            <person name="Dulbecco A.B."/>
            <person name="Juarez M.P."/>
        </authorList>
    </citation>
    <scope>NUCLEOTIDE SEQUENCE</scope>
    <source>
        <strain evidence="1">Int1</strain>
        <tissue evidence="1">Integument</tissue>
    </source>
</reference>
<evidence type="ECO:0000313" key="1">
    <source>
        <dbReference type="EMBL" id="JAR97274.1"/>
    </source>
</evidence>
<sequence>MGAFIFINFYRRDKGFVSDIPVTEDPHQV</sequence>
<organism evidence="1">
    <name type="scientific">Triatoma infestans</name>
    <name type="common">Assassin bug</name>
    <dbReference type="NCBI Taxonomy" id="30076"/>
    <lineage>
        <taxon>Eukaryota</taxon>
        <taxon>Metazoa</taxon>
        <taxon>Ecdysozoa</taxon>
        <taxon>Arthropoda</taxon>
        <taxon>Hexapoda</taxon>
        <taxon>Insecta</taxon>
        <taxon>Pterygota</taxon>
        <taxon>Neoptera</taxon>
        <taxon>Paraneoptera</taxon>
        <taxon>Hemiptera</taxon>
        <taxon>Heteroptera</taxon>
        <taxon>Panheteroptera</taxon>
        <taxon>Cimicomorpha</taxon>
        <taxon>Reduviidae</taxon>
        <taxon>Triatominae</taxon>
        <taxon>Triatoma</taxon>
    </lineage>
</organism>
<protein>
    <submittedName>
        <fullName evidence="1">Major facilitator superfamily domain-containing protein 6 isoform x1</fullName>
    </submittedName>
</protein>
<dbReference type="AlphaFoldDB" id="A0A170W834"/>
<accession>A0A170W834</accession>
<name>A0A170W834_TRIIF</name>
<dbReference type="EMBL" id="GEMB01006051">
    <property type="protein sequence ID" value="JAR97274.1"/>
    <property type="molecule type" value="Transcribed_RNA"/>
</dbReference>